<feature type="compositionally biased region" description="Pro residues" evidence="1">
    <location>
        <begin position="445"/>
        <end position="461"/>
    </location>
</feature>
<evidence type="ECO:0000313" key="2">
    <source>
        <dbReference type="EMBL" id="CUE90208.1"/>
    </source>
</evidence>
<dbReference type="VEuPathDB" id="TriTrypDB:BSAL_57250"/>
<proteinExistence type="predicted"/>
<feature type="compositionally biased region" description="Basic and acidic residues" evidence="1">
    <location>
        <begin position="417"/>
        <end position="427"/>
    </location>
</feature>
<feature type="compositionally biased region" description="Basic and acidic residues" evidence="1">
    <location>
        <begin position="591"/>
        <end position="602"/>
    </location>
</feature>
<dbReference type="AlphaFoldDB" id="A0A0S4IUF7"/>
<feature type="region of interest" description="Disordered" evidence="1">
    <location>
        <begin position="203"/>
        <end position="229"/>
    </location>
</feature>
<accession>A0A0S4IUF7</accession>
<evidence type="ECO:0000313" key="3">
    <source>
        <dbReference type="Proteomes" id="UP000051952"/>
    </source>
</evidence>
<keyword evidence="3" id="KW-1185">Reference proteome</keyword>
<feature type="region of interest" description="Disordered" evidence="1">
    <location>
        <begin position="417"/>
        <end position="474"/>
    </location>
</feature>
<feature type="compositionally biased region" description="Polar residues" evidence="1">
    <location>
        <begin position="465"/>
        <end position="474"/>
    </location>
</feature>
<reference evidence="3" key="1">
    <citation type="submission" date="2015-09" db="EMBL/GenBank/DDBJ databases">
        <authorList>
            <consortium name="Pathogen Informatics"/>
        </authorList>
    </citation>
    <scope>NUCLEOTIDE SEQUENCE [LARGE SCALE GENOMIC DNA]</scope>
    <source>
        <strain evidence="3">Lake Konstanz</strain>
    </source>
</reference>
<dbReference type="EMBL" id="CYKH01000209">
    <property type="protein sequence ID" value="CUE90208.1"/>
    <property type="molecule type" value="Genomic_DNA"/>
</dbReference>
<organism evidence="2 3">
    <name type="scientific">Bodo saltans</name>
    <name type="common">Flagellated protozoan</name>
    <dbReference type="NCBI Taxonomy" id="75058"/>
    <lineage>
        <taxon>Eukaryota</taxon>
        <taxon>Discoba</taxon>
        <taxon>Euglenozoa</taxon>
        <taxon>Kinetoplastea</taxon>
        <taxon>Metakinetoplastina</taxon>
        <taxon>Eubodonida</taxon>
        <taxon>Bodonidae</taxon>
        <taxon>Bodo</taxon>
    </lineage>
</organism>
<gene>
    <name evidence="2" type="ORF">BSAL_57250</name>
</gene>
<sequence>MCACTVVLPAKTTFFFTTLFFVHLDTHQALRFQTWKSFENMHPYNIPSASSPPPRASITSSNAARRGSSTTLVTHTYLPPSLQCTIFAGEERPAASLSQLSSHRVQHQNMERGGSCQAPFFSPHIPLFFDPCQEGSKRTSHASSSASPIQKAAVSLRRGKSPRKIKATTDVMINVVERSETEITQSHEDNIIRRKKLRTPKKVLMPAPTPPRRGNNNVTLEDAPPTPWTPGTSDYDTSEGTNGAIIIQCHGDVLTAVASYEEGNISPLTDRCGASPYTAATPKNKPSSSPLLHQPCVSAPLVLRLAAEEGPTCVVSPSPLCDDVAVQRGASCSAETQTERCEPQDDHGTLPANAEEVPPADHIASTTTAQPSTTTTCPTSSIASLLRHTAATMGGLEDRKLLLRYYLLWRLQQRARERSARRNRISEHSSPLTRGTQPTEDSVSSPPPPAAASAPTPPPRHSTPNSAGHLSTALATPRTTDAVYLFTPSPIHDDDVKRSCAAAVRIGRHDAVASQLKYEEEEEGEESSDNVSAYGRSAPITHHFTKNIAGSSMRVTTVSHRSKDANLDLLPPRAPVILGDTAALASSFMRGDPKSIHNHNDGDDGSDDDDNVGAQQQPLRIKFFHGSL</sequence>
<feature type="region of interest" description="Disordered" evidence="1">
    <location>
        <begin position="46"/>
        <end position="70"/>
    </location>
</feature>
<feature type="compositionally biased region" description="Polar residues" evidence="1">
    <location>
        <begin position="428"/>
        <end position="443"/>
    </location>
</feature>
<feature type="region of interest" description="Disordered" evidence="1">
    <location>
        <begin position="335"/>
        <end position="355"/>
    </location>
</feature>
<feature type="region of interest" description="Disordered" evidence="1">
    <location>
        <begin position="136"/>
        <end position="163"/>
    </location>
</feature>
<evidence type="ECO:0000256" key="1">
    <source>
        <dbReference type="SAM" id="MobiDB-lite"/>
    </source>
</evidence>
<name>A0A0S4IUF7_BODSA</name>
<feature type="region of interest" description="Disordered" evidence="1">
    <location>
        <begin position="590"/>
        <end position="619"/>
    </location>
</feature>
<dbReference type="Proteomes" id="UP000051952">
    <property type="component" value="Unassembled WGS sequence"/>
</dbReference>
<protein>
    <submittedName>
        <fullName evidence="2">Uncharacterized protein</fullName>
    </submittedName>
</protein>
<feature type="compositionally biased region" description="Basic and acidic residues" evidence="1">
    <location>
        <begin position="337"/>
        <end position="348"/>
    </location>
</feature>